<dbReference type="AlphaFoldDB" id="A0A1C3EKS4"/>
<dbReference type="InterPro" id="IPR003607">
    <property type="entry name" value="HD/PDEase_dom"/>
</dbReference>
<comment type="caution">
    <text evidence="3">The sequence shown here is derived from an EMBL/GenBank/DDBJ whole genome shotgun (WGS) entry which is preliminary data.</text>
</comment>
<dbReference type="EMBL" id="LYDR01000049">
    <property type="protein sequence ID" value="ODA33833.1"/>
    <property type="molecule type" value="Genomic_DNA"/>
</dbReference>
<proteinExistence type="predicted"/>
<name>A0A1C3EKS4_9PLAN</name>
<dbReference type="PANTHER" id="PTHR47545">
    <property type="entry name" value="MULTIFUNCTIONAL CCA PROTEIN"/>
    <property type="match status" value="1"/>
</dbReference>
<dbReference type="InterPro" id="IPR006675">
    <property type="entry name" value="HDIG_dom"/>
</dbReference>
<protein>
    <submittedName>
        <fullName evidence="3">Phosphohydrolase</fullName>
    </submittedName>
</protein>
<dbReference type="Gene3D" id="1.10.3090.10">
    <property type="entry name" value="cca-adding enzyme, domain 2"/>
    <property type="match status" value="1"/>
</dbReference>
<sequence>MKWEQLRQSSLEDITAWAETQPWCQAMADCAQDAEWHSEGDVWTHTKMVLEQLHALKEWPSLTGYEQTVLVFTALFHDVAKPLTTEVDPETGRVRSPKHAVKGEHVARNILRDLGCDLETREKIARLVRYHGRPAFLLERDEPTHEVVRLSWLVNNRLLYLFALADTRGRDTDSMTRPEENLHFWKLMAEESGCYDQPYPFDTDHARFTFFRQEEPNLYYVPHENFSCNATLMAGLPGSGKDTWLFSNRPDLPVVSLDDIRSELGVDPTDNQGGVAQEAQERCREFLRAGTSFAFNATNTMRQTRGRWLDLFSDYNARIEIVYLEPAFDTLLRQNKARSKPVPEPVIRRLAEKCEPPTWMECHGLIMPNDNMHTQLG</sequence>
<feature type="domain" description="HD" evidence="2">
    <location>
        <begin position="42"/>
        <end position="146"/>
    </location>
</feature>
<dbReference type="Proteomes" id="UP000094828">
    <property type="component" value="Unassembled WGS sequence"/>
</dbReference>
<evidence type="ECO:0000313" key="4">
    <source>
        <dbReference type="Proteomes" id="UP000094828"/>
    </source>
</evidence>
<dbReference type="GO" id="GO:0000166">
    <property type="term" value="F:nucleotide binding"/>
    <property type="evidence" value="ECO:0007669"/>
    <property type="project" value="UniProtKB-KW"/>
</dbReference>
<dbReference type="CDD" id="cd00077">
    <property type="entry name" value="HDc"/>
    <property type="match status" value="1"/>
</dbReference>
<keyword evidence="1" id="KW-0547">Nucleotide-binding</keyword>
<gene>
    <name evidence="3" type="ORF">A6X21_18115</name>
</gene>
<dbReference type="RefSeq" id="WP_068846782.1">
    <property type="nucleotide sequence ID" value="NZ_LYDR01000049.1"/>
</dbReference>
<dbReference type="Gene3D" id="3.40.50.300">
    <property type="entry name" value="P-loop containing nucleotide triphosphate hydrolases"/>
    <property type="match status" value="1"/>
</dbReference>
<reference evidence="3 4" key="1">
    <citation type="submission" date="2016-05" db="EMBL/GenBank/DDBJ databases">
        <title>Genomic and physiological characterization of Planctopirus sp. isolated from fresh water lake.</title>
        <authorList>
            <person name="Subhash Y."/>
            <person name="Ramana C."/>
        </authorList>
    </citation>
    <scope>NUCLEOTIDE SEQUENCE [LARGE SCALE GENOMIC DNA]</scope>
    <source>
        <strain evidence="3 4">JC280</strain>
    </source>
</reference>
<keyword evidence="4" id="KW-1185">Reference proteome</keyword>
<keyword evidence="3" id="KW-0378">Hydrolase</keyword>
<dbReference type="Pfam" id="PF13671">
    <property type="entry name" value="AAA_33"/>
    <property type="match status" value="1"/>
</dbReference>
<evidence type="ECO:0000256" key="1">
    <source>
        <dbReference type="ARBA" id="ARBA00022741"/>
    </source>
</evidence>
<dbReference type="SUPFAM" id="SSF109604">
    <property type="entry name" value="HD-domain/PDEase-like"/>
    <property type="match status" value="1"/>
</dbReference>
<evidence type="ECO:0000259" key="2">
    <source>
        <dbReference type="Pfam" id="PF01966"/>
    </source>
</evidence>
<dbReference type="Pfam" id="PF01966">
    <property type="entry name" value="HD"/>
    <property type="match status" value="1"/>
</dbReference>
<dbReference type="OrthoDB" id="9805698at2"/>
<dbReference type="STRING" id="1841610.A6X21_18115"/>
<dbReference type="InterPro" id="IPR027417">
    <property type="entry name" value="P-loop_NTPase"/>
</dbReference>
<accession>A0A1C3EKS4</accession>
<dbReference type="SUPFAM" id="SSF52540">
    <property type="entry name" value="P-loop containing nucleoside triphosphate hydrolases"/>
    <property type="match status" value="1"/>
</dbReference>
<dbReference type="GO" id="GO:0016787">
    <property type="term" value="F:hydrolase activity"/>
    <property type="evidence" value="ECO:0007669"/>
    <property type="project" value="UniProtKB-KW"/>
</dbReference>
<organism evidence="3 4">
    <name type="scientific">Planctopirus hydrillae</name>
    <dbReference type="NCBI Taxonomy" id="1841610"/>
    <lineage>
        <taxon>Bacteria</taxon>
        <taxon>Pseudomonadati</taxon>
        <taxon>Planctomycetota</taxon>
        <taxon>Planctomycetia</taxon>
        <taxon>Planctomycetales</taxon>
        <taxon>Planctomycetaceae</taxon>
        <taxon>Planctopirus</taxon>
    </lineage>
</organism>
<dbReference type="InterPro" id="IPR006674">
    <property type="entry name" value="HD_domain"/>
</dbReference>
<dbReference type="NCBIfam" id="TIGR00277">
    <property type="entry name" value="HDIG"/>
    <property type="match status" value="1"/>
</dbReference>
<dbReference type="PANTHER" id="PTHR47545:SF1">
    <property type="entry name" value="MULTIFUNCTIONAL CCA PROTEIN"/>
    <property type="match status" value="1"/>
</dbReference>
<dbReference type="InterPro" id="IPR050124">
    <property type="entry name" value="tRNA_CCA-adding_enzyme"/>
</dbReference>
<evidence type="ECO:0000313" key="3">
    <source>
        <dbReference type="EMBL" id="ODA33833.1"/>
    </source>
</evidence>